<dbReference type="Proteomes" id="UP000230069">
    <property type="component" value="Unassembled WGS sequence"/>
</dbReference>
<dbReference type="InParanoid" id="A0A2G5CW95"/>
<protein>
    <submittedName>
        <fullName evidence="1">Uncharacterized protein</fullName>
    </submittedName>
</protein>
<gene>
    <name evidence="1" type="ORF">AQUCO_03600075v1</name>
</gene>
<dbReference type="AlphaFoldDB" id="A0A2G5CW95"/>
<sequence>MMHFQSISAKKDLCKIRKTGSHFNWSIQSYLHRHSHVSRKRYVSKLKSIQKTKLHVIIMSDILLVGIKSMQKAKFQQSDIKACLTLFCFNCPSNYERSLLRTDILREQKFYETIDHQKDSFS</sequence>
<evidence type="ECO:0000313" key="1">
    <source>
        <dbReference type="EMBL" id="PIA35167.1"/>
    </source>
</evidence>
<reference evidence="1 2" key="1">
    <citation type="submission" date="2017-09" db="EMBL/GenBank/DDBJ databases">
        <title>WGS assembly of Aquilegia coerulea Goldsmith.</title>
        <authorList>
            <person name="Hodges S."/>
            <person name="Kramer E."/>
            <person name="Nordborg M."/>
            <person name="Tomkins J."/>
            <person name="Borevitz J."/>
            <person name="Derieg N."/>
            <person name="Yan J."/>
            <person name="Mihaltcheva S."/>
            <person name="Hayes R.D."/>
            <person name="Rokhsar D."/>
        </authorList>
    </citation>
    <scope>NUCLEOTIDE SEQUENCE [LARGE SCALE GENOMIC DNA]</scope>
    <source>
        <strain evidence="2">cv. Goldsmith</strain>
    </source>
</reference>
<evidence type="ECO:0000313" key="2">
    <source>
        <dbReference type="Proteomes" id="UP000230069"/>
    </source>
</evidence>
<dbReference type="EMBL" id="KZ305053">
    <property type="protein sequence ID" value="PIA35167.1"/>
    <property type="molecule type" value="Genomic_DNA"/>
</dbReference>
<organism evidence="1 2">
    <name type="scientific">Aquilegia coerulea</name>
    <name type="common">Rocky mountain columbine</name>
    <dbReference type="NCBI Taxonomy" id="218851"/>
    <lineage>
        <taxon>Eukaryota</taxon>
        <taxon>Viridiplantae</taxon>
        <taxon>Streptophyta</taxon>
        <taxon>Embryophyta</taxon>
        <taxon>Tracheophyta</taxon>
        <taxon>Spermatophyta</taxon>
        <taxon>Magnoliopsida</taxon>
        <taxon>Ranunculales</taxon>
        <taxon>Ranunculaceae</taxon>
        <taxon>Thalictroideae</taxon>
        <taxon>Aquilegia</taxon>
    </lineage>
</organism>
<name>A0A2G5CW95_AQUCA</name>
<accession>A0A2G5CW95</accession>
<proteinExistence type="predicted"/>
<keyword evidence="2" id="KW-1185">Reference proteome</keyword>